<name>F9Q6K5_9PAST</name>
<dbReference type="EMBL" id="AFUV01000004">
    <property type="protein sequence ID" value="EGV07111.1"/>
    <property type="molecule type" value="Genomic_DNA"/>
</dbReference>
<dbReference type="Proteomes" id="UP000006235">
    <property type="component" value="Unassembled WGS sequence"/>
</dbReference>
<evidence type="ECO:0000313" key="1">
    <source>
        <dbReference type="EMBL" id="EGV07111.1"/>
    </source>
</evidence>
<comment type="caution">
    <text evidence="1">The sequence shown here is derived from an EMBL/GenBank/DDBJ whole genome shotgun (WGS) entry which is preliminary data.</text>
</comment>
<dbReference type="AlphaFoldDB" id="F9Q6K5"/>
<sequence length="55" mass="6841">MKVHFNRLNFVQDFFSFKYNPFIFKENGDFSENLKNHRLSIFIPSDYFSYHMRLI</sequence>
<accession>F9Q6K5</accession>
<proteinExistence type="predicted"/>
<reference evidence="1 2" key="1">
    <citation type="submission" date="2011-07" db="EMBL/GenBank/DDBJ databases">
        <authorList>
            <person name="Harkins D.M."/>
            <person name="Madupu R."/>
            <person name="Durkin A.S."/>
            <person name="Torralba M."/>
            <person name="Methe B."/>
            <person name="Sutton G.G."/>
            <person name="Nelson K.E."/>
        </authorList>
    </citation>
    <scope>NUCLEOTIDE SEQUENCE [LARGE SCALE GENOMIC DNA]</scope>
    <source>
        <strain evidence="1 2">HK 85</strain>
    </source>
</reference>
<evidence type="ECO:0000313" key="2">
    <source>
        <dbReference type="Proteomes" id="UP000006235"/>
    </source>
</evidence>
<organism evidence="1 2">
    <name type="scientific">Haemophilus pittmaniae HK 85</name>
    <dbReference type="NCBI Taxonomy" id="1035188"/>
    <lineage>
        <taxon>Bacteria</taxon>
        <taxon>Pseudomonadati</taxon>
        <taxon>Pseudomonadota</taxon>
        <taxon>Gammaproteobacteria</taxon>
        <taxon>Pasteurellales</taxon>
        <taxon>Pasteurellaceae</taxon>
        <taxon>Haemophilus</taxon>
    </lineage>
</organism>
<protein>
    <submittedName>
        <fullName evidence="1">Uncharacterized protein</fullName>
    </submittedName>
</protein>
<gene>
    <name evidence="1" type="ORF">HMPREF9952_2270</name>
</gene>